<feature type="region of interest" description="Disordered" evidence="7">
    <location>
        <begin position="585"/>
        <end position="617"/>
    </location>
</feature>
<dbReference type="EnsemblMetazoa" id="XM_022804009">
    <property type="protein sequence ID" value="XP_022659744"/>
    <property type="gene ID" value="LOC111249741"/>
</dbReference>
<proteinExistence type="predicted"/>
<accession>A0A7M7KE67</accession>
<evidence type="ECO:0000256" key="2">
    <source>
        <dbReference type="ARBA" id="ARBA00023015"/>
    </source>
</evidence>
<dbReference type="RefSeq" id="XP_022659744.1">
    <property type="nucleotide sequence ID" value="XM_022804009.1"/>
</dbReference>
<feature type="DNA-binding region" description="Fork-head" evidence="6">
    <location>
        <begin position="343"/>
        <end position="442"/>
    </location>
</feature>
<organism evidence="9 10">
    <name type="scientific">Varroa destructor</name>
    <name type="common">Honeybee mite</name>
    <dbReference type="NCBI Taxonomy" id="109461"/>
    <lineage>
        <taxon>Eukaryota</taxon>
        <taxon>Metazoa</taxon>
        <taxon>Ecdysozoa</taxon>
        <taxon>Arthropoda</taxon>
        <taxon>Chelicerata</taxon>
        <taxon>Arachnida</taxon>
        <taxon>Acari</taxon>
        <taxon>Parasitiformes</taxon>
        <taxon>Mesostigmata</taxon>
        <taxon>Gamasina</taxon>
        <taxon>Dermanyssoidea</taxon>
        <taxon>Varroidae</taxon>
        <taxon>Varroa</taxon>
    </lineage>
</organism>
<dbReference type="InterPro" id="IPR001766">
    <property type="entry name" value="Fork_head_dom"/>
</dbReference>
<dbReference type="Proteomes" id="UP000594260">
    <property type="component" value="Unplaced"/>
</dbReference>
<dbReference type="PANTHER" id="PTHR46721:SF3">
    <property type="entry name" value="FORKHEAD BOX N1"/>
    <property type="match status" value="1"/>
</dbReference>
<feature type="compositionally biased region" description="Low complexity" evidence="7">
    <location>
        <begin position="605"/>
        <end position="617"/>
    </location>
</feature>
<evidence type="ECO:0000256" key="4">
    <source>
        <dbReference type="ARBA" id="ARBA00023163"/>
    </source>
</evidence>
<feature type="region of interest" description="Disordered" evidence="7">
    <location>
        <begin position="538"/>
        <end position="557"/>
    </location>
</feature>
<dbReference type="Pfam" id="PF00250">
    <property type="entry name" value="Forkhead"/>
    <property type="match status" value="1"/>
</dbReference>
<dbReference type="SUPFAM" id="SSF46785">
    <property type="entry name" value="Winged helix' DNA-binding domain"/>
    <property type="match status" value="1"/>
</dbReference>
<dbReference type="InterPro" id="IPR036390">
    <property type="entry name" value="WH_DNA-bd_sf"/>
</dbReference>
<evidence type="ECO:0000313" key="9">
    <source>
        <dbReference type="EnsemblMetazoa" id="XP_022659746"/>
    </source>
</evidence>
<feature type="region of interest" description="Disordered" evidence="7">
    <location>
        <begin position="488"/>
        <end position="522"/>
    </location>
</feature>
<keyword evidence="4" id="KW-0804">Transcription</keyword>
<dbReference type="KEGG" id="vde:111249741"/>
<dbReference type="AlphaFoldDB" id="A0A7M7KE67"/>
<dbReference type="GO" id="GO:0000981">
    <property type="term" value="F:DNA-binding transcription factor activity, RNA polymerase II-specific"/>
    <property type="evidence" value="ECO:0007669"/>
    <property type="project" value="TreeGrafter"/>
</dbReference>
<feature type="compositionally biased region" description="Basic residues" evidence="7">
    <location>
        <begin position="203"/>
        <end position="212"/>
    </location>
</feature>
<dbReference type="EnsemblMetazoa" id="XM_022804008">
    <property type="protein sequence ID" value="XP_022659743"/>
    <property type="gene ID" value="LOC111249741"/>
</dbReference>
<feature type="compositionally biased region" description="Polar residues" evidence="7">
    <location>
        <begin position="590"/>
        <end position="604"/>
    </location>
</feature>
<evidence type="ECO:0000256" key="6">
    <source>
        <dbReference type="PROSITE-ProRule" id="PRU00089"/>
    </source>
</evidence>
<dbReference type="CDD" id="cd20030">
    <property type="entry name" value="FH_FOXN1-like"/>
    <property type="match status" value="1"/>
</dbReference>
<feature type="region of interest" description="Disordered" evidence="7">
    <location>
        <begin position="139"/>
        <end position="225"/>
    </location>
</feature>
<dbReference type="InterPro" id="IPR030456">
    <property type="entry name" value="TF_fork_head_CS_2"/>
</dbReference>
<dbReference type="OrthoDB" id="10070006at2759"/>
<feature type="compositionally biased region" description="Polar residues" evidence="7">
    <location>
        <begin position="544"/>
        <end position="557"/>
    </location>
</feature>
<dbReference type="GO" id="GO:0005634">
    <property type="term" value="C:nucleus"/>
    <property type="evidence" value="ECO:0007669"/>
    <property type="project" value="UniProtKB-SubCell"/>
</dbReference>
<dbReference type="GO" id="GO:0000976">
    <property type="term" value="F:transcription cis-regulatory region binding"/>
    <property type="evidence" value="ECO:0007669"/>
    <property type="project" value="TreeGrafter"/>
</dbReference>
<evidence type="ECO:0000256" key="1">
    <source>
        <dbReference type="ARBA" id="ARBA00022473"/>
    </source>
</evidence>
<evidence type="ECO:0000256" key="3">
    <source>
        <dbReference type="ARBA" id="ARBA00023125"/>
    </source>
</evidence>
<dbReference type="SMART" id="SM00339">
    <property type="entry name" value="FH"/>
    <property type="match status" value="1"/>
</dbReference>
<evidence type="ECO:0000259" key="8">
    <source>
        <dbReference type="PROSITE" id="PS50039"/>
    </source>
</evidence>
<dbReference type="GeneID" id="111249741"/>
<dbReference type="PRINTS" id="PR00053">
    <property type="entry name" value="FORKHEAD"/>
</dbReference>
<keyword evidence="1" id="KW-0217">Developmental protein</keyword>
<dbReference type="RefSeq" id="XP_022659743.1">
    <property type="nucleotide sequence ID" value="XM_022804008.1"/>
</dbReference>
<dbReference type="RefSeq" id="XP_022659746.1">
    <property type="nucleotide sequence ID" value="XM_022804011.1"/>
</dbReference>
<keyword evidence="10" id="KW-1185">Reference proteome</keyword>
<dbReference type="PROSITE" id="PS00658">
    <property type="entry name" value="FORK_HEAD_2"/>
    <property type="match status" value="1"/>
</dbReference>
<evidence type="ECO:0000313" key="10">
    <source>
        <dbReference type="Proteomes" id="UP000594260"/>
    </source>
</evidence>
<dbReference type="InParanoid" id="A0A7M7KE67"/>
<dbReference type="Gene3D" id="1.10.10.10">
    <property type="entry name" value="Winged helix-like DNA-binding domain superfamily/Winged helix DNA-binding domain"/>
    <property type="match status" value="1"/>
</dbReference>
<dbReference type="EnsemblMetazoa" id="XM_022804011">
    <property type="protein sequence ID" value="XP_022659746"/>
    <property type="gene ID" value="LOC111249741"/>
</dbReference>
<dbReference type="PROSITE" id="PS50039">
    <property type="entry name" value="FORK_HEAD_3"/>
    <property type="match status" value="1"/>
</dbReference>
<feature type="domain" description="Fork-head" evidence="8">
    <location>
        <begin position="343"/>
        <end position="442"/>
    </location>
</feature>
<dbReference type="PANTHER" id="PTHR46721">
    <property type="entry name" value="FORKHEAD BOX PROTEIN N1"/>
    <property type="match status" value="1"/>
</dbReference>
<feature type="compositionally biased region" description="Low complexity" evidence="7">
    <location>
        <begin position="144"/>
        <end position="186"/>
    </location>
</feature>
<protein>
    <recommendedName>
        <fullName evidence="8">Fork-head domain-containing protein</fullName>
    </recommendedName>
</protein>
<name>A0A7M7KE67_VARDE</name>
<reference evidence="9" key="1">
    <citation type="submission" date="2021-01" db="UniProtKB">
        <authorList>
            <consortium name="EnsemblMetazoa"/>
        </authorList>
    </citation>
    <scope>IDENTIFICATION</scope>
</reference>
<comment type="subcellular location">
    <subcellularLocation>
        <location evidence="6">Nucleus</location>
    </subcellularLocation>
</comment>
<evidence type="ECO:0000256" key="5">
    <source>
        <dbReference type="ARBA" id="ARBA00023242"/>
    </source>
</evidence>
<dbReference type="InterPro" id="IPR049624">
    <property type="entry name" value="FOXN1_4"/>
</dbReference>
<sequence>MMLMMDLYEESCLQLHEMIESDIMASSELDCGGNAELGSPHLPPLEGMGALDSLDPSWLSDSQGPLNSNDLDSLDVGLMVNPQTGLPSLCSGGTSSINLSSSGVSSSGATASPLTTSTTTTASAATTKKNGGAFTLLGSGGTSSSGTSSNVTNSTSAGSTTGSATVTNGILNHSTGTATSKGLTTTVASSGGMQHQSAQNHHNNSHPHHHHQQPTTPIGVGNSTSAATPVGAVVAGGVGGSGGVVVSSTPQPLTASNVQALLGQQQQANNVSQISLSQPAAKKGRLTVTADEAAGLINGTTANGGLGSVVLTANVLGGTTALGAGAGGGPGAPGAGSHKVFPKPAYSYSCLIAMALKNSKTGSLPVNEIYNFMIENFPYFKTAPNGWKNSVRHNLSLNKCFEKIEKPTTGPNGTQRKGCLWAMNPSKVGKMDEEVQKWSKKDPAAIRRSMAKPERLELLEKGFLKELYGSSGEAGCTDSLDDLEDLEDEMEDAGGHSSADEDIDTLLPDTPPTSQDEEAGSVKVKLIDSSALEKFESSPWDTWETLQPQDENKPTPNKIQTVQTSTQLIQAAVSSGVSVATSGSGQTVTLSTSGSPIVHPQQQHSTSIATGGSSTSTTTTTLTTKKLVLTAGGVARRAVVNAEGGTLCATGTPNTYIFTPSSHSTTATTLHHSTNAHKNTSPRVSLKRSNNKIIEI</sequence>
<keyword evidence="2" id="KW-0805">Transcription regulation</keyword>
<feature type="region of interest" description="Disordered" evidence="7">
    <location>
        <begin position="101"/>
        <end position="123"/>
    </location>
</feature>
<keyword evidence="3 6" id="KW-0238">DNA-binding</keyword>
<evidence type="ECO:0000256" key="7">
    <source>
        <dbReference type="SAM" id="MobiDB-lite"/>
    </source>
</evidence>
<dbReference type="InterPro" id="IPR036388">
    <property type="entry name" value="WH-like_DNA-bd_sf"/>
</dbReference>
<keyword evidence="5 6" id="KW-0539">Nucleus</keyword>